<dbReference type="Proteomes" id="UP000325372">
    <property type="component" value="Unassembled WGS sequence"/>
</dbReference>
<dbReference type="Pfam" id="PF13417">
    <property type="entry name" value="GST_N_3"/>
    <property type="match status" value="1"/>
</dbReference>
<dbReference type="GO" id="GO:0016740">
    <property type="term" value="F:transferase activity"/>
    <property type="evidence" value="ECO:0007669"/>
    <property type="project" value="UniProtKB-KW"/>
</dbReference>
<accession>A0A5N0T9V2</accession>
<comment type="caution">
    <text evidence="3">The sequence shown here is derived from an EMBL/GenBank/DDBJ whole genome shotgun (WGS) entry which is preliminary data.</text>
</comment>
<feature type="domain" description="GST N-terminal" evidence="2">
    <location>
        <begin position="64"/>
        <end position="147"/>
    </location>
</feature>
<evidence type="ECO:0000259" key="2">
    <source>
        <dbReference type="PROSITE" id="PS50404"/>
    </source>
</evidence>
<dbReference type="InterPro" id="IPR036249">
    <property type="entry name" value="Thioredoxin-like_sf"/>
</dbReference>
<dbReference type="Gene3D" id="1.20.1050.10">
    <property type="match status" value="1"/>
</dbReference>
<dbReference type="EMBL" id="VYXP01000004">
    <property type="protein sequence ID" value="KAA9131823.1"/>
    <property type="molecule type" value="Genomic_DNA"/>
</dbReference>
<name>A0A5N0T9V2_9GAMM</name>
<keyword evidence="3" id="KW-0808">Transferase</keyword>
<dbReference type="InterPro" id="IPR004045">
    <property type="entry name" value="Glutathione_S-Trfase_N"/>
</dbReference>
<feature type="region of interest" description="Disordered" evidence="1">
    <location>
        <begin position="1"/>
        <end position="48"/>
    </location>
</feature>
<sequence length="268" mass="29381">MDRRATDGLGSLDGAAGGFTQGHGVDRPPRLARAGAPDGHDPGDPVDADAAERHTRIRAQPGCRRVKLIGSEASPYVRFVRVALAELGMTYTFETTAPFAKLTAEQHERINQANPLMKVPVLETGDGTLFDSRVIVDWLLSRPGYADAEFARGFRENFDRINALTTAYGILESGVLRFLIRMRHPDTDMDSGYMGRSRERIDSGLSWLEATPVLGPSFGPPEALVCCALAWLERRSVHDVSAYSRLNRLAADYGQRPSLATTRIPEDA</sequence>
<dbReference type="PROSITE" id="PS50404">
    <property type="entry name" value="GST_NTER"/>
    <property type="match status" value="1"/>
</dbReference>
<dbReference type="Gene3D" id="3.40.30.10">
    <property type="entry name" value="Glutaredoxin"/>
    <property type="match status" value="1"/>
</dbReference>
<gene>
    <name evidence="3" type="ORF">F3N42_06485</name>
</gene>
<protein>
    <submittedName>
        <fullName evidence="3">Glutathione S-transferase family protein</fullName>
    </submittedName>
</protein>
<reference evidence="3 4" key="1">
    <citation type="submission" date="2019-09" db="EMBL/GenBank/DDBJ databases">
        <title>Wenzhouxiangella sp. Genome sequencing and assembly.</title>
        <authorList>
            <person name="Zhang R."/>
        </authorList>
    </citation>
    <scope>NUCLEOTIDE SEQUENCE [LARGE SCALE GENOMIC DNA]</scope>
    <source>
        <strain evidence="3 4">W260</strain>
    </source>
</reference>
<dbReference type="AlphaFoldDB" id="A0A5N0T9V2"/>
<organism evidence="3 4">
    <name type="scientific">Marinihelvus fidelis</name>
    <dbReference type="NCBI Taxonomy" id="2613842"/>
    <lineage>
        <taxon>Bacteria</taxon>
        <taxon>Pseudomonadati</taxon>
        <taxon>Pseudomonadota</taxon>
        <taxon>Gammaproteobacteria</taxon>
        <taxon>Chromatiales</taxon>
        <taxon>Wenzhouxiangellaceae</taxon>
        <taxon>Marinihelvus</taxon>
    </lineage>
</organism>
<proteinExistence type="predicted"/>
<keyword evidence="4" id="KW-1185">Reference proteome</keyword>
<dbReference type="SUPFAM" id="SSF52833">
    <property type="entry name" value="Thioredoxin-like"/>
    <property type="match status" value="1"/>
</dbReference>
<evidence type="ECO:0000256" key="1">
    <source>
        <dbReference type="SAM" id="MobiDB-lite"/>
    </source>
</evidence>
<evidence type="ECO:0000313" key="4">
    <source>
        <dbReference type="Proteomes" id="UP000325372"/>
    </source>
</evidence>
<evidence type="ECO:0000313" key="3">
    <source>
        <dbReference type="EMBL" id="KAA9131823.1"/>
    </source>
</evidence>